<dbReference type="PROSITE" id="PS50304">
    <property type="entry name" value="TUDOR"/>
    <property type="match status" value="1"/>
</dbReference>
<accession>A0A3P6TG96</accession>
<dbReference type="Gene3D" id="2.30.30.140">
    <property type="match status" value="1"/>
</dbReference>
<evidence type="ECO:0000256" key="5">
    <source>
        <dbReference type="ARBA" id="ARBA00023242"/>
    </source>
</evidence>
<dbReference type="InterPro" id="IPR040424">
    <property type="entry name" value="Smn1"/>
</dbReference>
<feature type="domain" description="Tudor" evidence="7">
    <location>
        <begin position="83"/>
        <end position="148"/>
    </location>
</feature>
<dbReference type="PANTHER" id="PTHR39267">
    <property type="entry name" value="SURVIVAL MOTOR NEURON-LIKE PROTEIN 1"/>
    <property type="match status" value="1"/>
</dbReference>
<dbReference type="AlphaFoldDB" id="A0A3P6TG96"/>
<name>A0A3P6TG96_DIBLA</name>
<dbReference type="SUPFAM" id="SSF63748">
    <property type="entry name" value="Tudor/PWWP/MBT"/>
    <property type="match status" value="1"/>
</dbReference>
<keyword evidence="4" id="KW-0508">mRNA splicing</keyword>
<evidence type="ECO:0000313" key="9">
    <source>
        <dbReference type="Proteomes" id="UP000281553"/>
    </source>
</evidence>
<evidence type="ECO:0000256" key="4">
    <source>
        <dbReference type="ARBA" id="ARBA00023187"/>
    </source>
</evidence>
<evidence type="ECO:0000256" key="6">
    <source>
        <dbReference type="SAM" id="MobiDB-lite"/>
    </source>
</evidence>
<reference evidence="8 9" key="1">
    <citation type="submission" date="2018-11" db="EMBL/GenBank/DDBJ databases">
        <authorList>
            <consortium name="Pathogen Informatics"/>
        </authorList>
    </citation>
    <scope>NUCLEOTIDE SEQUENCE [LARGE SCALE GENOMIC DNA]</scope>
</reference>
<keyword evidence="5" id="KW-0539">Nucleus</keyword>
<dbReference type="InterPro" id="IPR047313">
    <property type="entry name" value="SMN_C"/>
</dbReference>
<keyword evidence="9" id="KW-1185">Reference proteome</keyword>
<evidence type="ECO:0000256" key="1">
    <source>
        <dbReference type="ARBA" id="ARBA00004123"/>
    </source>
</evidence>
<organism evidence="8 9">
    <name type="scientific">Dibothriocephalus latus</name>
    <name type="common">Fish tapeworm</name>
    <name type="synonym">Diphyllobothrium latum</name>
    <dbReference type="NCBI Taxonomy" id="60516"/>
    <lineage>
        <taxon>Eukaryota</taxon>
        <taxon>Metazoa</taxon>
        <taxon>Spiralia</taxon>
        <taxon>Lophotrochozoa</taxon>
        <taxon>Platyhelminthes</taxon>
        <taxon>Cestoda</taxon>
        <taxon>Eucestoda</taxon>
        <taxon>Diphyllobothriidea</taxon>
        <taxon>Diphyllobothriidae</taxon>
        <taxon>Dibothriocephalus</taxon>
    </lineage>
</organism>
<evidence type="ECO:0000256" key="3">
    <source>
        <dbReference type="ARBA" id="ARBA00022664"/>
    </source>
</evidence>
<evidence type="ECO:0000313" key="8">
    <source>
        <dbReference type="EMBL" id="VDK79905.1"/>
    </source>
</evidence>
<comment type="similarity">
    <text evidence="2">Belongs to the SMN family.</text>
</comment>
<proteinExistence type="inferred from homology"/>
<dbReference type="PANTHER" id="PTHR39267:SF1">
    <property type="entry name" value="SURVIVAL MOTOR NEURON PROTEIN"/>
    <property type="match status" value="1"/>
</dbReference>
<dbReference type="OrthoDB" id="197400at2759"/>
<comment type="subcellular location">
    <subcellularLocation>
        <location evidence="1">Nucleus</location>
    </subcellularLocation>
</comment>
<protein>
    <recommendedName>
        <fullName evidence="7">Tudor domain-containing protein</fullName>
    </recommendedName>
</protein>
<dbReference type="InterPro" id="IPR002999">
    <property type="entry name" value="Tudor"/>
</dbReference>
<dbReference type="GO" id="GO:0005634">
    <property type="term" value="C:nucleus"/>
    <property type="evidence" value="ECO:0007669"/>
    <property type="project" value="UniProtKB-SubCell"/>
</dbReference>
<feature type="compositionally biased region" description="Polar residues" evidence="6">
    <location>
        <begin position="183"/>
        <end position="194"/>
    </location>
</feature>
<dbReference type="GO" id="GO:0008380">
    <property type="term" value="P:RNA splicing"/>
    <property type="evidence" value="ECO:0007669"/>
    <property type="project" value="UniProtKB-KW"/>
</dbReference>
<feature type="region of interest" description="Disordered" evidence="6">
    <location>
        <begin position="172"/>
        <end position="218"/>
    </location>
</feature>
<sequence length="317" mass="34866">MWAVGETCLYSKSPNGDYTFACIKDVDDVQKRLLIGSFAEDDKDEWVPMSCVLAIDNESQLLSAISAPNASAAFQELDKLFFTSKVNKALSLEDSPESWSEDENYYYAEIQEIYTETQTCNVAFLYYDNEEVVNLSDLYSHKAPEARLVTDEGNIRTAAERLISTLCDQMEGVSTEPEPVGVNEQSTSKDSTQENPPPTNAAPARNAEQRKAKPESAVVAGTSIETTMGSLAPPPYPVPLALPPNWKDLLIADQAPLQALLTSWFMCGYHTGYFEVRCPLPLSSFSYLAIPEPSCHSPGSLVGADNFYGRLNGTQKL</sequence>
<gene>
    <name evidence="8" type="ORF">DILT_LOCUS3058</name>
</gene>
<evidence type="ECO:0000256" key="2">
    <source>
        <dbReference type="ARBA" id="ARBA00005371"/>
    </source>
</evidence>
<keyword evidence="3" id="KW-0507">mRNA processing</keyword>
<evidence type="ECO:0000259" key="7">
    <source>
        <dbReference type="PROSITE" id="PS50304"/>
    </source>
</evidence>
<dbReference type="Proteomes" id="UP000281553">
    <property type="component" value="Unassembled WGS sequence"/>
</dbReference>
<dbReference type="GO" id="GO:0006397">
    <property type="term" value="P:mRNA processing"/>
    <property type="evidence" value="ECO:0007669"/>
    <property type="project" value="UniProtKB-KW"/>
</dbReference>
<dbReference type="CDD" id="cd22852">
    <property type="entry name" value="SMN_C"/>
    <property type="match status" value="1"/>
</dbReference>
<dbReference type="EMBL" id="UYRU01043049">
    <property type="protein sequence ID" value="VDK79905.1"/>
    <property type="molecule type" value="Genomic_DNA"/>
</dbReference>
<dbReference type="CDD" id="cd21182">
    <property type="entry name" value="Tudor_SMN_SPF30-like"/>
    <property type="match status" value="1"/>
</dbReference>